<dbReference type="Pfam" id="PF00001">
    <property type="entry name" value="7tm_1"/>
    <property type="match status" value="1"/>
</dbReference>
<dbReference type="SUPFAM" id="SSF81321">
    <property type="entry name" value="Family A G protein-coupled receptor-like"/>
    <property type="match status" value="1"/>
</dbReference>
<reference evidence="12" key="1">
    <citation type="journal article" date="2023" name="PLoS Negl. Trop. Dis.">
        <title>A genome sequence for Biomphalaria pfeifferi, the major vector snail for the human-infecting parasite Schistosoma mansoni.</title>
        <authorList>
            <person name="Bu L."/>
            <person name="Lu L."/>
            <person name="Laidemitt M.R."/>
            <person name="Zhang S.M."/>
            <person name="Mutuku M."/>
            <person name="Mkoji G."/>
            <person name="Steinauer M."/>
            <person name="Loker E.S."/>
        </authorList>
    </citation>
    <scope>NUCLEOTIDE SEQUENCE</scope>
    <source>
        <strain evidence="12">KasaAsao</strain>
    </source>
</reference>
<evidence type="ECO:0000256" key="4">
    <source>
        <dbReference type="ARBA" id="ARBA00022989"/>
    </source>
</evidence>
<evidence type="ECO:0000259" key="11">
    <source>
        <dbReference type="PROSITE" id="PS50262"/>
    </source>
</evidence>
<gene>
    <name evidence="12" type="ORF">Bpfe_015716</name>
</gene>
<evidence type="ECO:0000313" key="13">
    <source>
        <dbReference type="Proteomes" id="UP001233172"/>
    </source>
</evidence>
<feature type="transmembrane region" description="Helical" evidence="10">
    <location>
        <begin position="257"/>
        <end position="275"/>
    </location>
</feature>
<dbReference type="PANTHER" id="PTHR24249:SF372">
    <property type="entry name" value="G-PROTEIN COUPLED RECEPTORS FAMILY 1 PROFILE DOMAIN-CONTAINING PROTEIN"/>
    <property type="match status" value="1"/>
</dbReference>
<comment type="subcellular location">
    <subcellularLocation>
        <location evidence="1">Cell membrane</location>
        <topology evidence="1">Multi-pass membrane protein</topology>
    </subcellularLocation>
</comment>
<keyword evidence="3 9" id="KW-0812">Transmembrane</keyword>
<feature type="transmembrane region" description="Helical" evidence="10">
    <location>
        <begin position="71"/>
        <end position="93"/>
    </location>
</feature>
<evidence type="ECO:0000256" key="9">
    <source>
        <dbReference type="RuleBase" id="RU000688"/>
    </source>
</evidence>
<dbReference type="CDD" id="cd00637">
    <property type="entry name" value="7tm_classA_rhodopsin-like"/>
    <property type="match status" value="1"/>
</dbReference>
<keyword evidence="4 10" id="KW-1133">Transmembrane helix</keyword>
<dbReference type="GO" id="GO:0004930">
    <property type="term" value="F:G protein-coupled receptor activity"/>
    <property type="evidence" value="ECO:0007669"/>
    <property type="project" value="UniProtKB-KW"/>
</dbReference>
<dbReference type="PRINTS" id="PR00237">
    <property type="entry name" value="GPCRRHODOPSN"/>
</dbReference>
<keyword evidence="5 9" id="KW-0297">G-protein coupled receptor</keyword>
<evidence type="ECO:0000256" key="3">
    <source>
        <dbReference type="ARBA" id="ARBA00022692"/>
    </source>
</evidence>
<dbReference type="InterPro" id="IPR000276">
    <property type="entry name" value="GPCR_Rhodpsn"/>
</dbReference>
<evidence type="ECO:0000313" key="12">
    <source>
        <dbReference type="EMBL" id="KAK0054870.1"/>
    </source>
</evidence>
<evidence type="ECO:0000256" key="10">
    <source>
        <dbReference type="SAM" id="Phobius"/>
    </source>
</evidence>
<dbReference type="AlphaFoldDB" id="A0AAD8BJU5"/>
<evidence type="ECO:0000256" key="2">
    <source>
        <dbReference type="ARBA" id="ARBA00022475"/>
    </source>
</evidence>
<keyword evidence="7 9" id="KW-0675">Receptor</keyword>
<dbReference type="EMBL" id="JASAOG010000074">
    <property type="protein sequence ID" value="KAK0054870.1"/>
    <property type="molecule type" value="Genomic_DNA"/>
</dbReference>
<reference evidence="12" key="2">
    <citation type="submission" date="2023-04" db="EMBL/GenBank/DDBJ databases">
        <authorList>
            <person name="Bu L."/>
            <person name="Lu L."/>
            <person name="Laidemitt M.R."/>
            <person name="Zhang S.M."/>
            <person name="Mutuku M."/>
            <person name="Mkoji G."/>
            <person name="Steinauer M."/>
            <person name="Loker E.S."/>
        </authorList>
    </citation>
    <scope>NUCLEOTIDE SEQUENCE</scope>
    <source>
        <strain evidence="12">KasaAsao</strain>
        <tissue evidence="12">Whole Snail</tissue>
    </source>
</reference>
<organism evidence="12 13">
    <name type="scientific">Biomphalaria pfeifferi</name>
    <name type="common">Bloodfluke planorb</name>
    <name type="synonym">Freshwater snail</name>
    <dbReference type="NCBI Taxonomy" id="112525"/>
    <lineage>
        <taxon>Eukaryota</taxon>
        <taxon>Metazoa</taxon>
        <taxon>Spiralia</taxon>
        <taxon>Lophotrochozoa</taxon>
        <taxon>Mollusca</taxon>
        <taxon>Gastropoda</taxon>
        <taxon>Heterobranchia</taxon>
        <taxon>Euthyneura</taxon>
        <taxon>Panpulmonata</taxon>
        <taxon>Hygrophila</taxon>
        <taxon>Lymnaeoidea</taxon>
        <taxon>Planorbidae</taxon>
        <taxon>Biomphalaria</taxon>
    </lineage>
</organism>
<evidence type="ECO:0000256" key="5">
    <source>
        <dbReference type="ARBA" id="ARBA00023040"/>
    </source>
</evidence>
<dbReference type="PANTHER" id="PTHR24249">
    <property type="entry name" value="HISTAMINE RECEPTOR-RELATED G-PROTEIN COUPLED RECEPTOR"/>
    <property type="match status" value="1"/>
</dbReference>
<comment type="similarity">
    <text evidence="9">Belongs to the G-protein coupled receptor 1 family.</text>
</comment>
<evidence type="ECO:0000256" key="6">
    <source>
        <dbReference type="ARBA" id="ARBA00023136"/>
    </source>
</evidence>
<keyword evidence="6 10" id="KW-0472">Membrane</keyword>
<comment type="caution">
    <text evidence="12">The sequence shown here is derived from an EMBL/GenBank/DDBJ whole genome shotgun (WGS) entry which is preliminary data.</text>
</comment>
<feature type="transmembrane region" description="Helical" evidence="10">
    <location>
        <begin position="154"/>
        <end position="173"/>
    </location>
</feature>
<protein>
    <submittedName>
        <fullName evidence="12">Beta-2 adrenergic receptor-like isoform X1</fullName>
    </submittedName>
</protein>
<feature type="transmembrane region" description="Helical" evidence="10">
    <location>
        <begin position="36"/>
        <end position="59"/>
    </location>
</feature>
<sequence length="378" mass="43216">MLESFNFDYLTQLKGPAVNHSLVFLEHRNVIISHNVFIVVCLIYIPSIVLVNTLVFWGIVLYPGFHTTNNYLLLSLSIADFLMGAYCIPMYVLSYIKDTSPTILGNRMACLTLFASKQLAGSGSLLSLFLISVDRFIAITWPFRYPFLINEKKILRLIVIQWLLLTFLSFLPMMGLNNYNPAVCPLILRCNYFTTLPSLYVLIWMCFICAAISISAALHIRIIFIAIRQVSRFKSELGTLSRDQITQFHNRVSSVKLTSFLMLVFVILYLPYVLITPFKYLNLFSEVTIEIIQVVAQLFTFGNSLANGPIYAIARTEYKQVYMTMLTAYPWRWKIALRNLHREQHSSLYDSYPGTPKPSRAFSVKTFSGMSKSSSEAV</sequence>
<dbReference type="Proteomes" id="UP001233172">
    <property type="component" value="Unassembled WGS sequence"/>
</dbReference>
<feature type="transmembrane region" description="Helical" evidence="10">
    <location>
        <begin position="295"/>
        <end position="314"/>
    </location>
</feature>
<accession>A0AAD8BJU5</accession>
<evidence type="ECO:0000256" key="7">
    <source>
        <dbReference type="ARBA" id="ARBA00023170"/>
    </source>
</evidence>
<dbReference type="PROSITE" id="PS50262">
    <property type="entry name" value="G_PROTEIN_RECEP_F1_2"/>
    <property type="match status" value="1"/>
</dbReference>
<feature type="transmembrane region" description="Helical" evidence="10">
    <location>
        <begin position="113"/>
        <end position="133"/>
    </location>
</feature>
<dbReference type="GO" id="GO:0005886">
    <property type="term" value="C:plasma membrane"/>
    <property type="evidence" value="ECO:0007669"/>
    <property type="project" value="UniProtKB-SubCell"/>
</dbReference>
<keyword evidence="13" id="KW-1185">Reference proteome</keyword>
<keyword evidence="2" id="KW-1003">Cell membrane</keyword>
<dbReference type="InterPro" id="IPR017452">
    <property type="entry name" value="GPCR_Rhodpsn_7TM"/>
</dbReference>
<proteinExistence type="inferred from homology"/>
<feature type="transmembrane region" description="Helical" evidence="10">
    <location>
        <begin position="201"/>
        <end position="227"/>
    </location>
</feature>
<dbReference type="PROSITE" id="PS00237">
    <property type="entry name" value="G_PROTEIN_RECEP_F1_1"/>
    <property type="match status" value="1"/>
</dbReference>
<dbReference type="InterPro" id="IPR050569">
    <property type="entry name" value="TAAR"/>
</dbReference>
<name>A0AAD8BJU5_BIOPF</name>
<dbReference type="Gene3D" id="1.20.1070.10">
    <property type="entry name" value="Rhodopsin 7-helix transmembrane proteins"/>
    <property type="match status" value="1"/>
</dbReference>
<evidence type="ECO:0000256" key="8">
    <source>
        <dbReference type="ARBA" id="ARBA00023224"/>
    </source>
</evidence>
<evidence type="ECO:0000256" key="1">
    <source>
        <dbReference type="ARBA" id="ARBA00004651"/>
    </source>
</evidence>
<keyword evidence="8 9" id="KW-0807">Transducer</keyword>
<feature type="domain" description="G-protein coupled receptors family 1 profile" evidence="11">
    <location>
        <begin position="51"/>
        <end position="311"/>
    </location>
</feature>